<proteinExistence type="predicted"/>
<organism evidence="1">
    <name type="scientific">Anguilla anguilla</name>
    <name type="common">European freshwater eel</name>
    <name type="synonym">Muraena anguilla</name>
    <dbReference type="NCBI Taxonomy" id="7936"/>
    <lineage>
        <taxon>Eukaryota</taxon>
        <taxon>Metazoa</taxon>
        <taxon>Chordata</taxon>
        <taxon>Craniata</taxon>
        <taxon>Vertebrata</taxon>
        <taxon>Euteleostomi</taxon>
        <taxon>Actinopterygii</taxon>
        <taxon>Neopterygii</taxon>
        <taxon>Teleostei</taxon>
        <taxon>Anguilliformes</taxon>
        <taxon>Anguillidae</taxon>
        <taxon>Anguilla</taxon>
    </lineage>
</organism>
<sequence>MCEREKKISSVNPFKLFKKIRGGKSPGAVEEC</sequence>
<protein>
    <submittedName>
        <fullName evidence="1">Uncharacterized protein</fullName>
    </submittedName>
</protein>
<dbReference type="AlphaFoldDB" id="A0A0E9PLQ8"/>
<evidence type="ECO:0000313" key="1">
    <source>
        <dbReference type="EMBL" id="JAH04748.1"/>
    </source>
</evidence>
<reference evidence="1" key="2">
    <citation type="journal article" date="2015" name="Fish Shellfish Immunol.">
        <title>Early steps in the European eel (Anguilla anguilla)-Vibrio vulnificus interaction in the gills: Role of the RtxA13 toxin.</title>
        <authorList>
            <person name="Callol A."/>
            <person name="Pajuelo D."/>
            <person name="Ebbesson L."/>
            <person name="Teles M."/>
            <person name="MacKenzie S."/>
            <person name="Amaro C."/>
        </authorList>
    </citation>
    <scope>NUCLEOTIDE SEQUENCE</scope>
</reference>
<dbReference type="EMBL" id="GBXM01103829">
    <property type="protein sequence ID" value="JAH04748.1"/>
    <property type="molecule type" value="Transcribed_RNA"/>
</dbReference>
<name>A0A0E9PLQ8_ANGAN</name>
<accession>A0A0E9PLQ8</accession>
<reference evidence="1" key="1">
    <citation type="submission" date="2014-11" db="EMBL/GenBank/DDBJ databases">
        <authorList>
            <person name="Amaro Gonzalez C."/>
        </authorList>
    </citation>
    <scope>NUCLEOTIDE SEQUENCE</scope>
</reference>